<protein>
    <submittedName>
        <fullName evidence="1">Uncharacterized protein</fullName>
    </submittedName>
</protein>
<gene>
    <name evidence="1" type="ORF">DAKH74_008840</name>
</gene>
<evidence type="ECO:0000313" key="1">
    <source>
        <dbReference type="EMBL" id="GMM54268.1"/>
    </source>
</evidence>
<evidence type="ECO:0000313" key="2">
    <source>
        <dbReference type="Proteomes" id="UP001377567"/>
    </source>
</evidence>
<dbReference type="AlphaFoldDB" id="A0AAV5RU76"/>
<sequence length="230" mass="26165">MYSGKWNIYKVAGSLGTGLEAVTFLEETLGCEVDVIKADDPRGLLYTCNWNWFALVVESEDGHCGIACRFDEPNTEARFINCARHLAGDVVVPVRFTTDMMIQVADACMNTPNNMVDTQIVYLSEKRDADPSKRLASITIDITAENMKHLWGQRGVTNNQHRELRKDVFRNAVLPYVGSKTGLVFSELPLRYILLRNVIRITPRWIETYEYHDPLPVRVLLGAIEEVDRE</sequence>
<dbReference type="Proteomes" id="UP001377567">
    <property type="component" value="Unassembled WGS sequence"/>
</dbReference>
<proteinExistence type="predicted"/>
<comment type="caution">
    <text evidence="1">The sequence shown here is derived from an EMBL/GenBank/DDBJ whole genome shotgun (WGS) entry which is preliminary data.</text>
</comment>
<name>A0AAV5RU76_MAUHU</name>
<accession>A0AAV5RU76</accession>
<dbReference type="EMBL" id="BTGD01000001">
    <property type="protein sequence ID" value="GMM54268.1"/>
    <property type="molecule type" value="Genomic_DNA"/>
</dbReference>
<reference evidence="1 2" key="1">
    <citation type="journal article" date="2023" name="Elife">
        <title>Identification of key yeast species and microbe-microbe interactions impacting larval growth of Drosophila in the wild.</title>
        <authorList>
            <person name="Mure A."/>
            <person name="Sugiura Y."/>
            <person name="Maeda R."/>
            <person name="Honda K."/>
            <person name="Sakurai N."/>
            <person name="Takahashi Y."/>
            <person name="Watada M."/>
            <person name="Katoh T."/>
            <person name="Gotoh A."/>
            <person name="Gotoh Y."/>
            <person name="Taniguchi I."/>
            <person name="Nakamura K."/>
            <person name="Hayashi T."/>
            <person name="Katayama T."/>
            <person name="Uemura T."/>
            <person name="Hattori Y."/>
        </authorList>
    </citation>
    <scope>NUCLEOTIDE SEQUENCE [LARGE SCALE GENOMIC DNA]</scope>
    <source>
        <strain evidence="1 2">KH-74</strain>
    </source>
</reference>
<organism evidence="1 2">
    <name type="scientific">Maudiozyma humilis</name>
    <name type="common">Sour dough yeast</name>
    <name type="synonym">Kazachstania humilis</name>
    <dbReference type="NCBI Taxonomy" id="51915"/>
    <lineage>
        <taxon>Eukaryota</taxon>
        <taxon>Fungi</taxon>
        <taxon>Dikarya</taxon>
        <taxon>Ascomycota</taxon>
        <taxon>Saccharomycotina</taxon>
        <taxon>Saccharomycetes</taxon>
        <taxon>Saccharomycetales</taxon>
        <taxon>Saccharomycetaceae</taxon>
        <taxon>Maudiozyma</taxon>
    </lineage>
</organism>
<keyword evidence="2" id="KW-1185">Reference proteome</keyword>